<protein>
    <submittedName>
        <fullName evidence="4">Rho_N domain-containing protein</fullName>
    </submittedName>
</protein>
<feature type="coiled-coil region" evidence="1">
    <location>
        <begin position="49"/>
        <end position="110"/>
    </location>
</feature>
<keyword evidence="1" id="KW-0175">Coiled coil</keyword>
<name>A0A1Q3DAL3_CEPFO</name>
<sequence>MDIDIWDSSYSEAPTESSYYMQSVWQCDFYCGHGFDIIDENALNEKYCKQVLTILMTKADTEIDELEKDLVWLQSEIAWVECEEWSEICCNALQTKIDHLDVLIMNLRNKDKNDIEVHLLMHDEPVERIHEIVEALVRNYLLGKVQQPADAIVLDSSSKAPGLAAEALGKNIKLSDIVDSIVKEEIKGSTTKNGGISLELQKKKTNKPVTVEIANTKVEDSSFRSLTTETCHSDEKEALSNFDLKCTVAGEAKEYGFSSSDKEMIQISSLKYEDMKRYNLDMVKIQPADIILNNSHTDALRPEIGHSKKKKSRKSDSKTSSEEVEEHSSTSTGVNSIESMTSLEKRANLGKSFKPQYNIVIDSSTSACGCSNEVKMSSKSTQKVRRNQEVEECFITAADKNNIFKSSMNPESKVNLPNAERPATVLKNVSPAELRHATGLNGNRNDCDTGLGASIQARSDKCDMDQKLCEFSLKASRKRSVKQSKISPIVKIQSSVSFEIANGKRKKSPQIMMGGEAGLTDTENSALASLLELQDNRGEETTKQQPEQEGKFQLGESQIDKVTASEKMPNLNLLNPERQNVDIKPNSPIVQEPGNSYMQMVLKSSSISNAKRQQKSGIGSFIARLSKSSNSKITENSVQPQSESKMHCVASDGNQISYSQLQKKQKSFVSRISMDIKSPTVAMDVSKLPRDPTNHANEVLCITKSSIDGSCAELVASLPLDKISLKNMTMPNLKAIAKQHKLLNFRKLRKDALVELLANQLGCC</sequence>
<dbReference type="OrthoDB" id="1065581at2759"/>
<dbReference type="AlphaFoldDB" id="A0A1Q3DAL3"/>
<gene>
    <name evidence="4" type="ORF">CFOL_v3_32883</name>
</gene>
<evidence type="ECO:0000313" key="4">
    <source>
        <dbReference type="EMBL" id="GAV89469.1"/>
    </source>
</evidence>
<dbReference type="EMBL" id="BDDD01005518">
    <property type="protein sequence ID" value="GAV89469.1"/>
    <property type="molecule type" value="Genomic_DNA"/>
</dbReference>
<feature type="compositionally biased region" description="Basic and acidic residues" evidence="2">
    <location>
        <begin position="537"/>
        <end position="550"/>
    </location>
</feature>
<dbReference type="Pfam" id="PF07498">
    <property type="entry name" value="Rho_N"/>
    <property type="match status" value="1"/>
</dbReference>
<dbReference type="InParanoid" id="A0A1Q3DAL3"/>
<evidence type="ECO:0000256" key="1">
    <source>
        <dbReference type="SAM" id="Coils"/>
    </source>
</evidence>
<dbReference type="Proteomes" id="UP000187406">
    <property type="component" value="Unassembled WGS sequence"/>
</dbReference>
<feature type="region of interest" description="Disordered" evidence="2">
    <location>
        <begin position="301"/>
        <end position="338"/>
    </location>
</feature>
<proteinExistence type="predicted"/>
<dbReference type="InterPro" id="IPR011112">
    <property type="entry name" value="Rho-like_N"/>
</dbReference>
<feature type="region of interest" description="Disordered" evidence="2">
    <location>
        <begin position="537"/>
        <end position="556"/>
    </location>
</feature>
<organism evidence="4 5">
    <name type="scientific">Cephalotus follicularis</name>
    <name type="common">Albany pitcher plant</name>
    <dbReference type="NCBI Taxonomy" id="3775"/>
    <lineage>
        <taxon>Eukaryota</taxon>
        <taxon>Viridiplantae</taxon>
        <taxon>Streptophyta</taxon>
        <taxon>Embryophyta</taxon>
        <taxon>Tracheophyta</taxon>
        <taxon>Spermatophyta</taxon>
        <taxon>Magnoliopsida</taxon>
        <taxon>eudicotyledons</taxon>
        <taxon>Gunneridae</taxon>
        <taxon>Pentapetalae</taxon>
        <taxon>rosids</taxon>
        <taxon>fabids</taxon>
        <taxon>Oxalidales</taxon>
        <taxon>Cephalotaceae</taxon>
        <taxon>Cephalotus</taxon>
    </lineage>
</organism>
<evidence type="ECO:0000259" key="3">
    <source>
        <dbReference type="Pfam" id="PF07498"/>
    </source>
</evidence>
<feature type="domain" description="Rho termination factor-like N-terminal" evidence="3">
    <location>
        <begin position="725"/>
        <end position="758"/>
    </location>
</feature>
<evidence type="ECO:0000313" key="5">
    <source>
        <dbReference type="Proteomes" id="UP000187406"/>
    </source>
</evidence>
<reference evidence="5" key="1">
    <citation type="submission" date="2016-04" db="EMBL/GenBank/DDBJ databases">
        <title>Cephalotus genome sequencing.</title>
        <authorList>
            <person name="Fukushima K."/>
            <person name="Hasebe M."/>
            <person name="Fang X."/>
        </authorList>
    </citation>
    <scope>NUCLEOTIDE SEQUENCE [LARGE SCALE GENOMIC DNA]</scope>
    <source>
        <strain evidence="5">cv. St1</strain>
    </source>
</reference>
<comment type="caution">
    <text evidence="4">The sequence shown here is derived from an EMBL/GenBank/DDBJ whole genome shotgun (WGS) entry which is preliminary data.</text>
</comment>
<keyword evidence="5" id="KW-1185">Reference proteome</keyword>
<evidence type="ECO:0000256" key="2">
    <source>
        <dbReference type="SAM" id="MobiDB-lite"/>
    </source>
</evidence>
<accession>A0A1Q3DAL3</accession>